<dbReference type="Gene3D" id="2.60.40.10">
    <property type="entry name" value="Immunoglobulins"/>
    <property type="match status" value="1"/>
</dbReference>
<sequence>MINFSLVTFLLFCFTSVIFSQLYTVDIQPGEEITLQCTNYTILTTHIYWFQMTHRFNASCISWMMTSNDNVSFCEGFQTEKEKYEMASNMSNIFLTINNVDLSDTGLYFCGEKRNDGKAIMASAIYLNVQDPDSKLPVFISVILCCVIIFLIVVIIVLLNKIRTVHNEEHNPQHREDLNSEALNYAALNIRPQPRRNRQEEPNVIYAATRLTH</sequence>
<dbReference type="PROSITE" id="PS50835">
    <property type="entry name" value="IG_LIKE"/>
    <property type="match status" value="1"/>
</dbReference>
<feature type="transmembrane region" description="Helical" evidence="8">
    <location>
        <begin position="138"/>
        <end position="159"/>
    </location>
</feature>
<dbReference type="InterPro" id="IPR013783">
    <property type="entry name" value="Ig-like_fold"/>
</dbReference>
<evidence type="ECO:0000259" key="10">
    <source>
        <dbReference type="PROSITE" id="PS50835"/>
    </source>
</evidence>
<evidence type="ECO:0000256" key="7">
    <source>
        <dbReference type="ARBA" id="ARBA00023180"/>
    </source>
</evidence>
<dbReference type="InterPro" id="IPR003599">
    <property type="entry name" value="Ig_sub"/>
</dbReference>
<evidence type="ECO:0000256" key="1">
    <source>
        <dbReference type="ARBA" id="ARBA00004236"/>
    </source>
</evidence>
<dbReference type="Ensembl" id="ENSSORT00005053492.1">
    <property type="protein sequence ID" value="ENSSORP00005052247.1"/>
    <property type="gene ID" value="ENSSORG00005023558.1"/>
</dbReference>
<dbReference type="FunCoup" id="A0A673CHV2">
    <property type="interactions" value="33"/>
</dbReference>
<keyword evidence="8" id="KW-1133">Transmembrane helix</keyword>
<dbReference type="GO" id="GO:0002376">
    <property type="term" value="P:immune system process"/>
    <property type="evidence" value="ECO:0007669"/>
    <property type="project" value="UniProtKB-KW"/>
</dbReference>
<dbReference type="InterPro" id="IPR052051">
    <property type="entry name" value="TCR_complex_component"/>
</dbReference>
<feature type="domain" description="Ig-like" evidence="10">
    <location>
        <begin position="15"/>
        <end position="110"/>
    </location>
</feature>
<evidence type="ECO:0000256" key="9">
    <source>
        <dbReference type="SAM" id="SignalP"/>
    </source>
</evidence>
<keyword evidence="7" id="KW-0325">Glycoprotein</keyword>
<gene>
    <name evidence="11" type="primary">LOC115438735</name>
</gene>
<evidence type="ECO:0000256" key="8">
    <source>
        <dbReference type="SAM" id="Phobius"/>
    </source>
</evidence>
<dbReference type="InterPro" id="IPR036179">
    <property type="entry name" value="Ig-like_dom_sf"/>
</dbReference>
<protein>
    <submittedName>
        <fullName evidence="11">Uncharacterized LOC115438735</fullName>
    </submittedName>
</protein>
<evidence type="ECO:0000256" key="4">
    <source>
        <dbReference type="ARBA" id="ARBA00022859"/>
    </source>
</evidence>
<comment type="subcellular location">
    <subcellularLocation>
        <location evidence="1">Cell membrane</location>
    </subcellularLocation>
</comment>
<dbReference type="AlphaFoldDB" id="A0A673CHV2"/>
<feature type="chain" id="PRO_5025389036" evidence="9">
    <location>
        <begin position="21"/>
        <end position="213"/>
    </location>
</feature>
<feature type="signal peptide" evidence="9">
    <location>
        <begin position="1"/>
        <end position="20"/>
    </location>
</feature>
<keyword evidence="12" id="KW-1185">Reference proteome</keyword>
<keyword evidence="6" id="KW-1015">Disulfide bond</keyword>
<keyword evidence="8" id="KW-0812">Transmembrane</keyword>
<keyword evidence="4" id="KW-0391">Immunity</keyword>
<keyword evidence="5 8" id="KW-0472">Membrane</keyword>
<accession>A0A673CHV2</accession>
<dbReference type="SUPFAM" id="SSF48726">
    <property type="entry name" value="Immunoglobulin"/>
    <property type="match status" value="1"/>
</dbReference>
<dbReference type="GO" id="GO:0005886">
    <property type="term" value="C:plasma membrane"/>
    <property type="evidence" value="ECO:0007669"/>
    <property type="project" value="UniProtKB-SubCell"/>
</dbReference>
<dbReference type="Pfam" id="PF07686">
    <property type="entry name" value="V-set"/>
    <property type="match status" value="1"/>
</dbReference>
<keyword evidence="2" id="KW-1003">Cell membrane</keyword>
<organism evidence="11 12">
    <name type="scientific">Sphaeramia orbicularis</name>
    <name type="common">orbiculate cardinalfish</name>
    <dbReference type="NCBI Taxonomy" id="375764"/>
    <lineage>
        <taxon>Eukaryota</taxon>
        <taxon>Metazoa</taxon>
        <taxon>Chordata</taxon>
        <taxon>Craniata</taxon>
        <taxon>Vertebrata</taxon>
        <taxon>Euteleostomi</taxon>
        <taxon>Actinopterygii</taxon>
        <taxon>Neopterygii</taxon>
        <taxon>Teleostei</taxon>
        <taxon>Neoteleostei</taxon>
        <taxon>Acanthomorphata</taxon>
        <taxon>Gobiaria</taxon>
        <taxon>Kurtiformes</taxon>
        <taxon>Apogonoidei</taxon>
        <taxon>Apogonidae</taxon>
        <taxon>Apogoninae</taxon>
        <taxon>Sphaeramia</taxon>
    </lineage>
</organism>
<dbReference type="GeneID" id="115438735"/>
<reference evidence="11" key="1">
    <citation type="submission" date="2019-06" db="EMBL/GenBank/DDBJ databases">
        <authorList>
            <consortium name="Wellcome Sanger Institute Data Sharing"/>
        </authorList>
    </citation>
    <scope>NUCLEOTIDE SEQUENCE [LARGE SCALE GENOMIC DNA]</scope>
</reference>
<dbReference type="Proteomes" id="UP000472271">
    <property type="component" value="Chromosome 18"/>
</dbReference>
<dbReference type="SMART" id="SM00409">
    <property type="entry name" value="IG"/>
    <property type="match status" value="1"/>
</dbReference>
<dbReference type="PANTHER" id="PTHR19433">
    <property type="entry name" value="T-CELL RECEPTOR ALPHA CHAIN V REGION-RELATED"/>
    <property type="match status" value="1"/>
</dbReference>
<evidence type="ECO:0000313" key="12">
    <source>
        <dbReference type="Proteomes" id="UP000472271"/>
    </source>
</evidence>
<dbReference type="InterPro" id="IPR013106">
    <property type="entry name" value="Ig_V-set"/>
</dbReference>
<evidence type="ECO:0000313" key="11">
    <source>
        <dbReference type="Ensembl" id="ENSSORP00005052247.1"/>
    </source>
</evidence>
<name>A0A673CHV2_9TELE</name>
<keyword evidence="3 9" id="KW-0732">Signal</keyword>
<evidence type="ECO:0000256" key="5">
    <source>
        <dbReference type="ARBA" id="ARBA00023136"/>
    </source>
</evidence>
<proteinExistence type="predicted"/>
<dbReference type="GO" id="GO:0009617">
    <property type="term" value="P:response to bacterium"/>
    <property type="evidence" value="ECO:0007669"/>
    <property type="project" value="TreeGrafter"/>
</dbReference>
<evidence type="ECO:0000256" key="6">
    <source>
        <dbReference type="ARBA" id="ARBA00023157"/>
    </source>
</evidence>
<reference evidence="11" key="2">
    <citation type="submission" date="2025-08" db="UniProtKB">
        <authorList>
            <consortium name="Ensembl"/>
        </authorList>
    </citation>
    <scope>IDENTIFICATION</scope>
</reference>
<dbReference type="PANTHER" id="PTHR19433:SF111">
    <property type="entry name" value="T CELL RECEPTOR ALPHA VARIABLE 4"/>
    <property type="match status" value="1"/>
</dbReference>
<reference evidence="11" key="3">
    <citation type="submission" date="2025-09" db="UniProtKB">
        <authorList>
            <consortium name="Ensembl"/>
        </authorList>
    </citation>
    <scope>IDENTIFICATION</scope>
</reference>
<dbReference type="InParanoid" id="A0A673CHV2"/>
<dbReference type="RefSeq" id="XP_030018381.1">
    <property type="nucleotide sequence ID" value="XM_030162521.1"/>
</dbReference>
<dbReference type="InterPro" id="IPR007110">
    <property type="entry name" value="Ig-like_dom"/>
</dbReference>
<evidence type="ECO:0000256" key="2">
    <source>
        <dbReference type="ARBA" id="ARBA00022475"/>
    </source>
</evidence>
<dbReference type="OrthoDB" id="9932608at2759"/>
<evidence type="ECO:0000256" key="3">
    <source>
        <dbReference type="ARBA" id="ARBA00022729"/>
    </source>
</evidence>